<dbReference type="SMART" id="SM01390">
    <property type="entry name" value="Ribosomal_S4"/>
    <property type="match status" value="1"/>
</dbReference>
<dbReference type="NCBIfam" id="NF003717">
    <property type="entry name" value="PRK05327.1"/>
    <property type="match status" value="1"/>
</dbReference>
<comment type="function">
    <text evidence="7">With S5 and S12 plays an important role in translational accuracy.</text>
</comment>
<dbReference type="Proteomes" id="UP000485484">
    <property type="component" value="Unassembled WGS sequence"/>
</dbReference>
<gene>
    <name evidence="7 10" type="primary">rpsD</name>
    <name evidence="10" type="ORF">BWY73_01654</name>
</gene>
<comment type="similarity">
    <text evidence="1 7">Belongs to the universal ribosomal protein uS4 family.</text>
</comment>
<sequence length="210" mass="23805">MKIRTPVCKICRREGVKLFIKGLRCHTGKCAIDKGRPAPSGHSRYSSRDSNYRVQLREKEKVRAYYGVAEGQFRRYFRMAEKSRGATGEKLLEYLERRLDNILVVSGFIDSRRQARQLIYGGNVRVNGKRVSASSYLAKTADEVEFRPGLKIRPQIKEKVAASSGQPARVVPAWVAVDKEALKIKVLREPARSEVTLPVSEGHIVNLYSR</sequence>
<comment type="function">
    <text evidence="7">One of the primary rRNA binding proteins, it binds directly to 16S rRNA where it nucleates assembly of the body of the 30S subunit.</text>
</comment>
<keyword evidence="3 7" id="KW-0694">RNA-binding</keyword>
<accession>A0A1V5M5U4</accession>
<dbReference type="CDD" id="cd00165">
    <property type="entry name" value="S4"/>
    <property type="match status" value="1"/>
</dbReference>
<dbReference type="InterPro" id="IPR022801">
    <property type="entry name" value="Ribosomal_uS4"/>
</dbReference>
<dbReference type="Gene3D" id="3.10.290.10">
    <property type="entry name" value="RNA-binding S4 domain"/>
    <property type="match status" value="1"/>
</dbReference>
<dbReference type="PROSITE" id="PS50889">
    <property type="entry name" value="S4"/>
    <property type="match status" value="1"/>
</dbReference>
<evidence type="ECO:0000256" key="4">
    <source>
        <dbReference type="ARBA" id="ARBA00022980"/>
    </source>
</evidence>
<keyword evidence="4 7" id="KW-0689">Ribosomal protein</keyword>
<dbReference type="AlphaFoldDB" id="A0A1V5M5U4"/>
<dbReference type="InterPro" id="IPR036986">
    <property type="entry name" value="S4_RNA-bd_sf"/>
</dbReference>
<dbReference type="GO" id="GO:0006412">
    <property type="term" value="P:translation"/>
    <property type="evidence" value="ECO:0007669"/>
    <property type="project" value="UniProtKB-UniRule"/>
</dbReference>
<evidence type="ECO:0000256" key="5">
    <source>
        <dbReference type="ARBA" id="ARBA00023274"/>
    </source>
</evidence>
<dbReference type="GO" id="GO:0003735">
    <property type="term" value="F:structural constituent of ribosome"/>
    <property type="evidence" value="ECO:0007669"/>
    <property type="project" value="InterPro"/>
</dbReference>
<dbReference type="PANTHER" id="PTHR11831:SF4">
    <property type="entry name" value="SMALL RIBOSOMAL SUBUNIT PROTEIN US4M"/>
    <property type="match status" value="1"/>
</dbReference>
<dbReference type="SMART" id="SM00363">
    <property type="entry name" value="S4"/>
    <property type="match status" value="1"/>
</dbReference>
<name>A0A1V5M5U4_UNCT6</name>
<keyword evidence="5 7" id="KW-0687">Ribonucleoprotein</keyword>
<evidence type="ECO:0000313" key="10">
    <source>
        <dbReference type="EMBL" id="OPZ88525.1"/>
    </source>
</evidence>
<dbReference type="Pfam" id="PF00163">
    <property type="entry name" value="Ribosomal_S4"/>
    <property type="match status" value="1"/>
</dbReference>
<reference evidence="10" key="1">
    <citation type="submission" date="2017-02" db="EMBL/GenBank/DDBJ databases">
        <title>Delving into the versatile metabolic prowess of the omnipresent phylum Bacteroidetes.</title>
        <authorList>
            <person name="Nobu M.K."/>
            <person name="Mei R."/>
            <person name="Narihiro T."/>
            <person name="Kuroda K."/>
            <person name="Liu W.-T."/>
        </authorList>
    </citation>
    <scope>NUCLEOTIDE SEQUENCE</scope>
    <source>
        <strain evidence="10">ADurb.Bin417</strain>
    </source>
</reference>
<protein>
    <recommendedName>
        <fullName evidence="6 7">Small ribosomal subunit protein uS4</fullName>
    </recommendedName>
</protein>
<evidence type="ECO:0000256" key="1">
    <source>
        <dbReference type="ARBA" id="ARBA00007465"/>
    </source>
</evidence>
<evidence type="ECO:0000259" key="9">
    <source>
        <dbReference type="SMART" id="SM01390"/>
    </source>
</evidence>
<dbReference type="Pfam" id="PF01479">
    <property type="entry name" value="S4"/>
    <property type="match status" value="1"/>
</dbReference>
<comment type="caution">
    <text evidence="10">The sequence shown here is derived from an EMBL/GenBank/DDBJ whole genome shotgun (WGS) entry which is preliminary data.</text>
</comment>
<evidence type="ECO:0000256" key="3">
    <source>
        <dbReference type="ARBA" id="ARBA00022884"/>
    </source>
</evidence>
<feature type="domain" description="RNA-binding S4" evidence="8">
    <location>
        <begin position="97"/>
        <end position="161"/>
    </location>
</feature>
<dbReference type="GO" id="GO:0015935">
    <property type="term" value="C:small ribosomal subunit"/>
    <property type="evidence" value="ECO:0007669"/>
    <property type="project" value="InterPro"/>
</dbReference>
<evidence type="ECO:0000256" key="2">
    <source>
        <dbReference type="ARBA" id="ARBA00022730"/>
    </source>
</evidence>
<feature type="domain" description="Small ribosomal subunit protein uS4 N-terminal" evidence="9">
    <location>
        <begin position="2"/>
        <end position="96"/>
    </location>
</feature>
<keyword evidence="2 7" id="KW-0699">rRNA-binding</keyword>
<comment type="subunit">
    <text evidence="7">Part of the 30S ribosomal subunit. Contacts protein S5. The interaction surface between S4 and S5 is involved in control of translational fidelity.</text>
</comment>
<dbReference type="Gene3D" id="1.10.1050.10">
    <property type="entry name" value="Ribosomal Protein S4 Delta 41, Chain A, domain 1"/>
    <property type="match status" value="1"/>
</dbReference>
<evidence type="ECO:0000256" key="7">
    <source>
        <dbReference type="HAMAP-Rule" id="MF_01306"/>
    </source>
</evidence>
<dbReference type="PANTHER" id="PTHR11831">
    <property type="entry name" value="30S 40S RIBOSOMAL PROTEIN"/>
    <property type="match status" value="1"/>
</dbReference>
<evidence type="ECO:0000259" key="8">
    <source>
        <dbReference type="SMART" id="SM00363"/>
    </source>
</evidence>
<dbReference type="InterPro" id="IPR001912">
    <property type="entry name" value="Ribosomal_uS4_N"/>
</dbReference>
<evidence type="ECO:0000256" key="6">
    <source>
        <dbReference type="ARBA" id="ARBA00035254"/>
    </source>
</evidence>
<dbReference type="GO" id="GO:0042274">
    <property type="term" value="P:ribosomal small subunit biogenesis"/>
    <property type="evidence" value="ECO:0007669"/>
    <property type="project" value="TreeGrafter"/>
</dbReference>
<dbReference type="GO" id="GO:0019843">
    <property type="term" value="F:rRNA binding"/>
    <property type="evidence" value="ECO:0007669"/>
    <property type="project" value="UniProtKB-UniRule"/>
</dbReference>
<dbReference type="HAMAP" id="MF_01306_B">
    <property type="entry name" value="Ribosomal_uS4_B"/>
    <property type="match status" value="1"/>
</dbReference>
<proteinExistence type="inferred from homology"/>
<dbReference type="EMBL" id="MWAK01000492">
    <property type="protein sequence ID" value="OPZ88525.1"/>
    <property type="molecule type" value="Genomic_DNA"/>
</dbReference>
<dbReference type="InterPro" id="IPR005709">
    <property type="entry name" value="Ribosomal_uS4_bac-type"/>
</dbReference>
<dbReference type="SUPFAM" id="SSF55174">
    <property type="entry name" value="Alpha-L RNA-binding motif"/>
    <property type="match status" value="1"/>
</dbReference>
<dbReference type="InterPro" id="IPR002942">
    <property type="entry name" value="S4_RNA-bd"/>
</dbReference>
<organism evidence="10">
    <name type="scientific">candidate division TA06 bacterium ADurb.Bin417</name>
    <dbReference type="NCBI Taxonomy" id="1852828"/>
    <lineage>
        <taxon>Bacteria</taxon>
        <taxon>Bacteria division TA06</taxon>
    </lineage>
</organism>